<evidence type="ECO:0000256" key="9">
    <source>
        <dbReference type="HAMAP-Rule" id="MF_00328"/>
    </source>
</evidence>
<dbReference type="eggNOG" id="COG0194">
    <property type="taxonomic scope" value="Bacteria"/>
</dbReference>
<dbReference type="GO" id="GO:0005829">
    <property type="term" value="C:cytosol"/>
    <property type="evidence" value="ECO:0007669"/>
    <property type="project" value="TreeGrafter"/>
</dbReference>
<dbReference type="Gene3D" id="3.40.50.300">
    <property type="entry name" value="P-loop containing nucleotide triphosphate hydrolases"/>
    <property type="match status" value="1"/>
</dbReference>
<feature type="binding site" evidence="9">
    <location>
        <begin position="12"/>
        <end position="19"/>
    </location>
    <ligand>
        <name>ATP</name>
        <dbReference type="ChEBI" id="CHEBI:30616"/>
    </ligand>
</feature>
<evidence type="ECO:0000256" key="8">
    <source>
        <dbReference type="ARBA" id="ARBA00030128"/>
    </source>
</evidence>
<dbReference type="Proteomes" id="UP000000268">
    <property type="component" value="Chromosome"/>
</dbReference>
<evidence type="ECO:0000256" key="2">
    <source>
        <dbReference type="ARBA" id="ARBA00012961"/>
    </source>
</evidence>
<name>B0CD09_ACAM1</name>
<dbReference type="RefSeq" id="WP_012165686.1">
    <property type="nucleotide sequence ID" value="NC_009925.1"/>
</dbReference>
<comment type="function">
    <text evidence="9">Essential for recycling GMP and indirectly, cGMP.</text>
</comment>
<sequence length="185" mass="20561">MTKTGKLIVLTGPSGVGKGTLLQQLLQACPDLYLAVSATTRSPREGEVDGKHYYFLTKDQFQTRIDQNQLLEWAEYAGNFYGTLRAPVMREITQGKKVILEIELVGARQIRDQVADAFQIFVSPPSVADLEARIRGRGQDSEEAIARRLDQAKVELAAADEFDFQLVNDDLDAAFQTLKSKVLSL</sequence>
<evidence type="ECO:0000256" key="7">
    <source>
        <dbReference type="ARBA" id="ARBA00022840"/>
    </source>
</evidence>
<dbReference type="OrthoDB" id="9808150at2"/>
<dbReference type="GO" id="GO:0004385">
    <property type="term" value="F:GMP kinase activity"/>
    <property type="evidence" value="ECO:0007669"/>
    <property type="project" value="UniProtKB-UniRule"/>
</dbReference>
<evidence type="ECO:0000313" key="12">
    <source>
        <dbReference type="Proteomes" id="UP000000268"/>
    </source>
</evidence>
<dbReference type="PROSITE" id="PS51257">
    <property type="entry name" value="PROKAR_LIPOPROTEIN"/>
    <property type="match status" value="1"/>
</dbReference>
<keyword evidence="5 9" id="KW-0547">Nucleotide-binding</keyword>
<keyword evidence="6 9" id="KW-0418">Kinase</keyword>
<dbReference type="InterPro" id="IPR020590">
    <property type="entry name" value="Guanylate_kinase_CS"/>
</dbReference>
<comment type="catalytic activity">
    <reaction evidence="9">
        <text>GMP + ATP = GDP + ADP</text>
        <dbReference type="Rhea" id="RHEA:20780"/>
        <dbReference type="ChEBI" id="CHEBI:30616"/>
        <dbReference type="ChEBI" id="CHEBI:58115"/>
        <dbReference type="ChEBI" id="CHEBI:58189"/>
        <dbReference type="ChEBI" id="CHEBI:456216"/>
        <dbReference type="EC" id="2.7.4.8"/>
    </reaction>
</comment>
<dbReference type="Pfam" id="PF00625">
    <property type="entry name" value="Guanylate_kin"/>
    <property type="match status" value="1"/>
</dbReference>
<protein>
    <recommendedName>
        <fullName evidence="3 9">Guanylate kinase</fullName>
        <ecNumber evidence="2 9">2.7.4.8</ecNumber>
    </recommendedName>
    <alternativeName>
        <fullName evidence="8 9">GMP kinase</fullName>
    </alternativeName>
</protein>
<dbReference type="EC" id="2.7.4.8" evidence="2 9"/>
<dbReference type="CDD" id="cd00071">
    <property type="entry name" value="GMPK"/>
    <property type="match status" value="1"/>
</dbReference>
<evidence type="ECO:0000256" key="1">
    <source>
        <dbReference type="ARBA" id="ARBA00005790"/>
    </source>
</evidence>
<reference evidence="11 12" key="1">
    <citation type="journal article" date="2008" name="Proc. Natl. Acad. Sci. U.S.A.">
        <title>Niche adaptation and genome expansion in the chlorophyll d-producing cyanobacterium Acaryochloris marina.</title>
        <authorList>
            <person name="Swingley W.D."/>
            <person name="Chen M."/>
            <person name="Cheung P.C."/>
            <person name="Conrad A.L."/>
            <person name="Dejesa L.C."/>
            <person name="Hao J."/>
            <person name="Honchak B.M."/>
            <person name="Karbach L.E."/>
            <person name="Kurdoglu A."/>
            <person name="Lahiri S."/>
            <person name="Mastrian S.D."/>
            <person name="Miyashita H."/>
            <person name="Page L."/>
            <person name="Ramakrishna P."/>
            <person name="Satoh S."/>
            <person name="Sattley W.M."/>
            <person name="Shimada Y."/>
            <person name="Taylor H.L."/>
            <person name="Tomo T."/>
            <person name="Tsuchiya T."/>
            <person name="Wang Z.T."/>
            <person name="Raymond J."/>
            <person name="Mimuro M."/>
            <person name="Blankenship R.E."/>
            <person name="Touchman J.W."/>
        </authorList>
    </citation>
    <scope>NUCLEOTIDE SEQUENCE [LARGE SCALE GENOMIC DNA]</scope>
    <source>
        <strain evidence="12">MBIC 11017</strain>
    </source>
</reference>
<dbReference type="KEGG" id="amr:AM1_5497"/>
<dbReference type="HAMAP" id="MF_00328">
    <property type="entry name" value="Guanylate_kinase"/>
    <property type="match status" value="1"/>
</dbReference>
<evidence type="ECO:0000256" key="5">
    <source>
        <dbReference type="ARBA" id="ARBA00022741"/>
    </source>
</evidence>
<dbReference type="PROSITE" id="PS50052">
    <property type="entry name" value="GUANYLATE_KINASE_2"/>
    <property type="match status" value="1"/>
</dbReference>
<keyword evidence="7 9" id="KW-0067">ATP-binding</keyword>
<dbReference type="NCBIfam" id="TIGR03263">
    <property type="entry name" value="guanyl_kin"/>
    <property type="match status" value="1"/>
</dbReference>
<evidence type="ECO:0000256" key="6">
    <source>
        <dbReference type="ARBA" id="ARBA00022777"/>
    </source>
</evidence>
<dbReference type="GO" id="GO:0005524">
    <property type="term" value="F:ATP binding"/>
    <property type="evidence" value="ECO:0007669"/>
    <property type="project" value="UniProtKB-UniRule"/>
</dbReference>
<comment type="similarity">
    <text evidence="1 9">Belongs to the guanylate kinase family.</text>
</comment>
<accession>B0CD09</accession>
<comment type="subcellular location">
    <subcellularLocation>
        <location evidence="9">Cytoplasm</location>
    </subcellularLocation>
</comment>
<evidence type="ECO:0000313" key="11">
    <source>
        <dbReference type="EMBL" id="ABW30451.1"/>
    </source>
</evidence>
<dbReference type="PANTHER" id="PTHR23117:SF13">
    <property type="entry name" value="GUANYLATE KINASE"/>
    <property type="match status" value="1"/>
</dbReference>
<gene>
    <name evidence="9 11" type="primary">gmk</name>
    <name evidence="11" type="ordered locus">AM1_5497</name>
</gene>
<dbReference type="STRING" id="329726.AM1_5497"/>
<evidence type="ECO:0000259" key="10">
    <source>
        <dbReference type="PROSITE" id="PS50052"/>
    </source>
</evidence>
<dbReference type="PANTHER" id="PTHR23117">
    <property type="entry name" value="GUANYLATE KINASE-RELATED"/>
    <property type="match status" value="1"/>
</dbReference>
<organism evidence="11 12">
    <name type="scientific">Acaryochloris marina (strain MBIC 11017)</name>
    <dbReference type="NCBI Taxonomy" id="329726"/>
    <lineage>
        <taxon>Bacteria</taxon>
        <taxon>Bacillati</taxon>
        <taxon>Cyanobacteriota</taxon>
        <taxon>Cyanophyceae</taxon>
        <taxon>Acaryochloridales</taxon>
        <taxon>Acaryochloridaceae</taxon>
        <taxon>Acaryochloris</taxon>
    </lineage>
</organism>
<keyword evidence="12" id="KW-1185">Reference proteome</keyword>
<dbReference type="InterPro" id="IPR017665">
    <property type="entry name" value="Guanylate_kinase"/>
</dbReference>
<feature type="domain" description="Guanylate kinase-like" evidence="10">
    <location>
        <begin position="5"/>
        <end position="183"/>
    </location>
</feature>
<proteinExistence type="inferred from homology"/>
<dbReference type="InterPro" id="IPR008144">
    <property type="entry name" value="Guanylate_kin-like_dom"/>
</dbReference>
<dbReference type="SMART" id="SM00072">
    <property type="entry name" value="GuKc"/>
    <property type="match status" value="1"/>
</dbReference>
<dbReference type="AlphaFoldDB" id="B0CD09"/>
<dbReference type="Gene3D" id="3.30.63.10">
    <property type="entry name" value="Guanylate Kinase phosphate binding domain"/>
    <property type="match status" value="1"/>
</dbReference>
<dbReference type="HOGENOM" id="CLU_001715_1_2_3"/>
<dbReference type="InterPro" id="IPR008145">
    <property type="entry name" value="GK/Ca_channel_bsu"/>
</dbReference>
<keyword evidence="9" id="KW-0963">Cytoplasm</keyword>
<dbReference type="SUPFAM" id="SSF52540">
    <property type="entry name" value="P-loop containing nucleoside triphosphate hydrolases"/>
    <property type="match status" value="1"/>
</dbReference>
<evidence type="ECO:0000256" key="4">
    <source>
        <dbReference type="ARBA" id="ARBA00022679"/>
    </source>
</evidence>
<dbReference type="FunFam" id="3.30.63.10:FF:000002">
    <property type="entry name" value="Guanylate kinase 1"/>
    <property type="match status" value="1"/>
</dbReference>
<evidence type="ECO:0000256" key="3">
    <source>
        <dbReference type="ARBA" id="ARBA00016296"/>
    </source>
</evidence>
<dbReference type="EMBL" id="CP000828">
    <property type="protein sequence ID" value="ABW30451.1"/>
    <property type="molecule type" value="Genomic_DNA"/>
</dbReference>
<dbReference type="PROSITE" id="PS00856">
    <property type="entry name" value="GUANYLATE_KINASE_1"/>
    <property type="match status" value="1"/>
</dbReference>
<dbReference type="InterPro" id="IPR027417">
    <property type="entry name" value="P-loop_NTPase"/>
</dbReference>
<keyword evidence="4 9" id="KW-0808">Transferase</keyword>